<evidence type="ECO:0000313" key="2">
    <source>
        <dbReference type="Proteomes" id="UP000616151"/>
    </source>
</evidence>
<name>A0ACC5RAC4_9HYPH</name>
<sequence>MARTAKKAKTVKKAKTAKKPKRPLVQGYGSEPGFPISLAMRAGDFVFTSAQGDHGFDPADVVYDKKGLVVSDGNKLPPRSMADETRATLRYIEASLKEAGCTLADVVDTSVWLRDPRDFHEMNRAYGEFFTQNQPTRSIFRIDFMFDCRIEIKVTAYKPIAARKTRR</sequence>
<reference evidence="1" key="1">
    <citation type="submission" date="2021-01" db="EMBL/GenBank/DDBJ databases">
        <authorList>
            <person name="Sun Q."/>
        </authorList>
    </citation>
    <scope>NUCLEOTIDE SEQUENCE</scope>
    <source>
        <strain evidence="1">YIM B02566</strain>
    </source>
</reference>
<comment type="caution">
    <text evidence="1">The sequence shown here is derived from an EMBL/GenBank/DDBJ whole genome shotgun (WGS) entry which is preliminary data.</text>
</comment>
<dbReference type="Proteomes" id="UP000616151">
    <property type="component" value="Unassembled WGS sequence"/>
</dbReference>
<protein>
    <submittedName>
        <fullName evidence="1">RidA family protein</fullName>
    </submittedName>
</protein>
<gene>
    <name evidence="1" type="ORF">JHL16_24645</name>
</gene>
<dbReference type="EMBL" id="JAENHL010000008">
    <property type="protein sequence ID" value="MBK1869572.1"/>
    <property type="molecule type" value="Genomic_DNA"/>
</dbReference>
<accession>A0ACC5RAC4</accession>
<keyword evidence="2" id="KW-1185">Reference proteome</keyword>
<evidence type="ECO:0000313" key="1">
    <source>
        <dbReference type="EMBL" id="MBK1869572.1"/>
    </source>
</evidence>
<proteinExistence type="predicted"/>
<organism evidence="1 2">
    <name type="scientific">Taklimakanibacter albus</name>
    <dbReference type="NCBI Taxonomy" id="2800327"/>
    <lineage>
        <taxon>Bacteria</taxon>
        <taxon>Pseudomonadati</taxon>
        <taxon>Pseudomonadota</taxon>
        <taxon>Alphaproteobacteria</taxon>
        <taxon>Hyphomicrobiales</taxon>
        <taxon>Aestuariivirgaceae</taxon>
        <taxon>Taklimakanibacter</taxon>
    </lineage>
</organism>